<reference evidence="1" key="1">
    <citation type="submission" date="2021-01" db="EMBL/GenBank/DDBJ databases">
        <authorList>
            <person name="Corre E."/>
            <person name="Pelletier E."/>
            <person name="Niang G."/>
            <person name="Scheremetjew M."/>
            <person name="Finn R."/>
            <person name="Kale V."/>
            <person name="Holt S."/>
            <person name="Cochrane G."/>
            <person name="Meng A."/>
            <person name="Brown T."/>
            <person name="Cohen L."/>
        </authorList>
    </citation>
    <scope>NUCLEOTIDE SEQUENCE</scope>
    <source>
        <strain evidence="1">RCC3387</strain>
    </source>
</reference>
<dbReference type="AlphaFoldDB" id="A0A7S2PTM5"/>
<accession>A0A7S2PTM5</accession>
<protein>
    <submittedName>
        <fullName evidence="1">Uncharacterized protein</fullName>
    </submittedName>
</protein>
<dbReference type="EMBL" id="HBGW01069453">
    <property type="protein sequence ID" value="CAD9619002.1"/>
    <property type="molecule type" value="Transcribed_RNA"/>
</dbReference>
<name>A0A7S2PTM5_9DINO</name>
<dbReference type="GO" id="GO:0000287">
    <property type="term" value="F:magnesium ion binding"/>
    <property type="evidence" value="ECO:0007669"/>
    <property type="project" value="TreeGrafter"/>
</dbReference>
<gene>
    <name evidence="1" type="ORF">BRAN1462_LOCUS44279</name>
</gene>
<dbReference type="InterPro" id="IPR036412">
    <property type="entry name" value="HAD-like_sf"/>
</dbReference>
<proteinExistence type="predicted"/>
<dbReference type="PROSITE" id="PS01229">
    <property type="entry name" value="COF_2"/>
    <property type="match status" value="1"/>
</dbReference>
<organism evidence="1">
    <name type="scientific">Zooxanthella nutricula</name>
    <dbReference type="NCBI Taxonomy" id="1333877"/>
    <lineage>
        <taxon>Eukaryota</taxon>
        <taxon>Sar</taxon>
        <taxon>Alveolata</taxon>
        <taxon>Dinophyceae</taxon>
        <taxon>Peridiniales</taxon>
        <taxon>Peridiniales incertae sedis</taxon>
        <taxon>Zooxanthella</taxon>
    </lineage>
</organism>
<dbReference type="GO" id="GO:0016791">
    <property type="term" value="F:phosphatase activity"/>
    <property type="evidence" value="ECO:0007669"/>
    <property type="project" value="TreeGrafter"/>
</dbReference>
<dbReference type="Gene3D" id="3.40.50.1000">
    <property type="entry name" value="HAD superfamily/HAD-like"/>
    <property type="match status" value="1"/>
</dbReference>
<dbReference type="SUPFAM" id="SSF56784">
    <property type="entry name" value="HAD-like"/>
    <property type="match status" value="1"/>
</dbReference>
<sequence>MMSRQEPPRALFAAALSAPAARAVLAFCRDAGWCASCCFASGPSMASPADAEQERRLREFEELEGTVQQRVADLGEALAGGGPPLKVVAMVPDPEAAAAAARAALPAELVHIIAAEVHIEFISPEVSKGQAVARLCGDVLGIPLAEVLAFGDNSNDLEMLRLVGEGVAMANAKEAVKSAADRVCAWTNDEEGVARELEALDALVGRAPGAPVPGGRL</sequence>
<dbReference type="Pfam" id="PF08282">
    <property type="entry name" value="Hydrolase_3"/>
    <property type="match status" value="1"/>
</dbReference>
<dbReference type="InterPro" id="IPR023214">
    <property type="entry name" value="HAD_sf"/>
</dbReference>
<dbReference type="PANTHER" id="PTHR10000">
    <property type="entry name" value="PHOSPHOSERINE PHOSPHATASE"/>
    <property type="match status" value="1"/>
</dbReference>
<evidence type="ECO:0000313" key="1">
    <source>
        <dbReference type="EMBL" id="CAD9619002.1"/>
    </source>
</evidence>
<dbReference type="GO" id="GO:0005829">
    <property type="term" value="C:cytosol"/>
    <property type="evidence" value="ECO:0007669"/>
    <property type="project" value="TreeGrafter"/>
</dbReference>
<dbReference type="PANTHER" id="PTHR10000:SF8">
    <property type="entry name" value="HAD SUPERFAMILY HYDROLASE-LIKE, TYPE 3"/>
    <property type="match status" value="1"/>
</dbReference>